<organism evidence="2 3">
    <name type="scientific">Puccinia striiformis f. sp. tritici PST-78</name>
    <dbReference type="NCBI Taxonomy" id="1165861"/>
    <lineage>
        <taxon>Eukaryota</taxon>
        <taxon>Fungi</taxon>
        <taxon>Dikarya</taxon>
        <taxon>Basidiomycota</taxon>
        <taxon>Pucciniomycotina</taxon>
        <taxon>Pucciniomycetes</taxon>
        <taxon>Pucciniales</taxon>
        <taxon>Pucciniaceae</taxon>
        <taxon>Puccinia</taxon>
    </lineage>
</organism>
<evidence type="ECO:0000313" key="3">
    <source>
        <dbReference type="Proteomes" id="UP000054564"/>
    </source>
</evidence>
<feature type="non-terminal residue" evidence="2">
    <location>
        <position position="203"/>
    </location>
</feature>
<accession>A0A0L0ULE1</accession>
<comment type="caution">
    <text evidence="2">The sequence shown here is derived from an EMBL/GenBank/DDBJ whole genome shotgun (WGS) entry which is preliminary data.</text>
</comment>
<dbReference type="Proteomes" id="UP000054564">
    <property type="component" value="Unassembled WGS sequence"/>
</dbReference>
<keyword evidence="3" id="KW-1185">Reference proteome</keyword>
<name>A0A0L0ULE1_9BASI</name>
<gene>
    <name evidence="2" type="ORF">PSTG_18824</name>
</gene>
<reference evidence="3" key="1">
    <citation type="submission" date="2014-03" db="EMBL/GenBank/DDBJ databases">
        <title>The Genome Sequence of Puccinia striiformis f. sp. tritici PST-78.</title>
        <authorList>
            <consortium name="The Broad Institute Genome Sequencing Platform"/>
            <person name="Cuomo C."/>
            <person name="Hulbert S."/>
            <person name="Chen X."/>
            <person name="Walker B."/>
            <person name="Young S.K."/>
            <person name="Zeng Q."/>
            <person name="Gargeya S."/>
            <person name="Fitzgerald M."/>
            <person name="Haas B."/>
            <person name="Abouelleil A."/>
            <person name="Alvarado L."/>
            <person name="Arachchi H.M."/>
            <person name="Berlin A.M."/>
            <person name="Chapman S.B."/>
            <person name="Goldberg J."/>
            <person name="Griggs A."/>
            <person name="Gujja S."/>
            <person name="Hansen M."/>
            <person name="Howarth C."/>
            <person name="Imamovic A."/>
            <person name="Larimer J."/>
            <person name="McCowan C."/>
            <person name="Montmayeur A."/>
            <person name="Murphy C."/>
            <person name="Neiman D."/>
            <person name="Pearson M."/>
            <person name="Priest M."/>
            <person name="Roberts A."/>
            <person name="Saif S."/>
            <person name="Shea T."/>
            <person name="Sisk P."/>
            <person name="Sykes S."/>
            <person name="Wortman J."/>
            <person name="Nusbaum C."/>
            <person name="Birren B."/>
        </authorList>
    </citation>
    <scope>NUCLEOTIDE SEQUENCE [LARGE SCALE GENOMIC DNA]</scope>
    <source>
        <strain evidence="3">race PST-78</strain>
    </source>
</reference>
<feature type="compositionally biased region" description="Acidic residues" evidence="1">
    <location>
        <begin position="53"/>
        <end position="64"/>
    </location>
</feature>
<feature type="region of interest" description="Disordered" evidence="1">
    <location>
        <begin position="38"/>
        <end position="70"/>
    </location>
</feature>
<protein>
    <submittedName>
        <fullName evidence="2">Uncharacterized protein</fullName>
    </submittedName>
</protein>
<dbReference type="EMBL" id="AJIL01004115">
    <property type="protein sequence ID" value="KNE87785.1"/>
    <property type="molecule type" value="Genomic_DNA"/>
</dbReference>
<proteinExistence type="predicted"/>
<sequence>MNFENLNDLLYANNNLTAEEERQLEDFLGADINELGGRNDSKFSFESSGEDMTSSDDSDFEGSDNEPLSNLRFGEYLNETPEAFLAEEEPELESTAIGPNRGAKYVGQGRGNGTVWWSQSASSERVRTELAETLRRHSIPVAKKQYANKIDVFNDVFPRNIIEVIALKTTKNPKECMLKGEIKINIGVKQMLMKIYAYTVDVQ</sequence>
<evidence type="ECO:0000313" key="2">
    <source>
        <dbReference type="EMBL" id="KNE87785.1"/>
    </source>
</evidence>
<evidence type="ECO:0000256" key="1">
    <source>
        <dbReference type="SAM" id="MobiDB-lite"/>
    </source>
</evidence>
<dbReference type="AlphaFoldDB" id="A0A0L0ULE1"/>